<accession>A0A4Z0Z0F3</accession>
<keyword evidence="2" id="KW-1185">Reference proteome</keyword>
<comment type="caution">
    <text evidence="1">The sequence shown here is derived from an EMBL/GenBank/DDBJ whole genome shotgun (WGS) entry which is preliminary data.</text>
</comment>
<evidence type="ECO:0000313" key="1">
    <source>
        <dbReference type="EMBL" id="TGJ84243.1"/>
    </source>
</evidence>
<proteinExistence type="predicted"/>
<gene>
    <name evidence="1" type="ORF">E0Z10_g4536</name>
</gene>
<organism evidence="1 2">
    <name type="scientific">Xylaria hypoxylon</name>
    <dbReference type="NCBI Taxonomy" id="37992"/>
    <lineage>
        <taxon>Eukaryota</taxon>
        <taxon>Fungi</taxon>
        <taxon>Dikarya</taxon>
        <taxon>Ascomycota</taxon>
        <taxon>Pezizomycotina</taxon>
        <taxon>Sordariomycetes</taxon>
        <taxon>Xylariomycetidae</taxon>
        <taxon>Xylariales</taxon>
        <taxon>Xylariaceae</taxon>
        <taxon>Xylaria</taxon>
    </lineage>
</organism>
<dbReference type="AlphaFoldDB" id="A0A4Z0Z0F3"/>
<evidence type="ECO:0000313" key="2">
    <source>
        <dbReference type="Proteomes" id="UP000297716"/>
    </source>
</evidence>
<dbReference type="Proteomes" id="UP000297716">
    <property type="component" value="Unassembled WGS sequence"/>
</dbReference>
<name>A0A4Z0Z0F3_9PEZI</name>
<dbReference type="OrthoDB" id="4658887at2759"/>
<protein>
    <submittedName>
        <fullName evidence="1">Uncharacterized protein</fullName>
    </submittedName>
</protein>
<dbReference type="EMBL" id="SKBN01000072">
    <property type="protein sequence ID" value="TGJ84243.1"/>
    <property type="molecule type" value="Genomic_DNA"/>
</dbReference>
<reference evidence="1 2" key="1">
    <citation type="submission" date="2019-03" db="EMBL/GenBank/DDBJ databases">
        <title>Draft genome sequence of Xylaria hypoxylon DSM 108379, a ubiquitous saprotrophic-parasitic fungi on hardwood.</title>
        <authorList>
            <person name="Buettner E."/>
            <person name="Leonhardt S."/>
            <person name="Gebauer A.M."/>
            <person name="Liers C."/>
            <person name="Hofrichter M."/>
            <person name="Kellner H."/>
        </authorList>
    </citation>
    <scope>NUCLEOTIDE SEQUENCE [LARGE SCALE GENOMIC DNA]</scope>
    <source>
        <strain evidence="1 2">DSM 108379</strain>
    </source>
</reference>
<sequence>MEPYTGPAGSDYSASWVISLPLNAYVTEYVALTDGHEIGGKRLTPMRYRDMMVDNYLDAGGDLKTWTYIGTRSIANMATRDLISNVFHAAGKDVDQPGSVEFLSDSSEFGNVAFGNPFTQGIQGLLREYEEDMGKAKIKRFIFISEGMCKEKDIYVYPLLNLVVELCRPGDEGYPSD</sequence>